<dbReference type="InterPro" id="IPR025559">
    <property type="entry name" value="Eis_dom"/>
</dbReference>
<evidence type="ECO:0000256" key="2">
    <source>
        <dbReference type="ARBA" id="ARBA00022679"/>
    </source>
</evidence>
<dbReference type="NCBIfam" id="NF002367">
    <property type="entry name" value="PRK01346.1-4"/>
    <property type="match status" value="1"/>
</dbReference>
<dbReference type="RefSeq" id="WP_139948088.1">
    <property type="nucleotide sequence ID" value="NZ_CP040899.1"/>
</dbReference>
<dbReference type="Pfam" id="PF13530">
    <property type="entry name" value="SCP2_2"/>
    <property type="match status" value="1"/>
</dbReference>
<evidence type="ECO:0000256" key="1">
    <source>
        <dbReference type="ARBA" id="ARBA00009213"/>
    </source>
</evidence>
<dbReference type="InterPro" id="IPR036527">
    <property type="entry name" value="SCP2_sterol-bd_dom_sf"/>
</dbReference>
<evidence type="ECO:0000313" key="6">
    <source>
        <dbReference type="EMBL" id="QDB78719.1"/>
    </source>
</evidence>
<dbReference type="SUPFAM" id="SSF55718">
    <property type="entry name" value="SCP-like"/>
    <property type="match status" value="1"/>
</dbReference>
<dbReference type="InterPro" id="IPR022902">
    <property type="entry name" value="NAcTrfase_Eis"/>
</dbReference>
<proteinExistence type="inferred from homology"/>
<keyword evidence="2 4" id="KW-0808">Transferase</keyword>
<dbReference type="Pfam" id="PF13527">
    <property type="entry name" value="Acetyltransf_9"/>
    <property type="match status" value="1"/>
</dbReference>
<accession>A0ABX5VNW1</accession>
<feature type="domain" description="N-acetyltransferase" evidence="5">
    <location>
        <begin position="19"/>
        <end position="169"/>
    </location>
</feature>
<keyword evidence="7" id="KW-1185">Reference proteome</keyword>
<dbReference type="Proteomes" id="UP000313948">
    <property type="component" value="Chromosome"/>
</dbReference>
<dbReference type="Gene3D" id="3.30.1050.10">
    <property type="entry name" value="SCP2 sterol-binding domain"/>
    <property type="match status" value="1"/>
</dbReference>
<gene>
    <name evidence="6" type="ORF">FE251_04495</name>
</gene>
<dbReference type="Pfam" id="PF17668">
    <property type="entry name" value="Acetyltransf_17"/>
    <property type="match status" value="1"/>
</dbReference>
<dbReference type="EMBL" id="CP040899">
    <property type="protein sequence ID" value="QDB78719.1"/>
    <property type="molecule type" value="Genomic_DNA"/>
</dbReference>
<feature type="active site" description="Proton donor" evidence="4">
    <location>
        <position position="143"/>
    </location>
</feature>
<comment type="similarity">
    <text evidence="1 4">Belongs to the acetyltransferase Eis family.</text>
</comment>
<dbReference type="InterPro" id="IPR041380">
    <property type="entry name" value="Acetyltransf_17"/>
</dbReference>
<evidence type="ECO:0000256" key="4">
    <source>
        <dbReference type="HAMAP-Rule" id="MF_01812"/>
    </source>
</evidence>
<dbReference type="PROSITE" id="PS51186">
    <property type="entry name" value="GNAT"/>
    <property type="match status" value="1"/>
</dbReference>
<dbReference type="InterPro" id="IPR051554">
    <property type="entry name" value="Acetyltransferase_Eis"/>
</dbReference>
<organism evidence="6 7">
    <name type="scientific">Georgenia wutianyii</name>
    <dbReference type="NCBI Taxonomy" id="2585135"/>
    <lineage>
        <taxon>Bacteria</taxon>
        <taxon>Bacillati</taxon>
        <taxon>Actinomycetota</taxon>
        <taxon>Actinomycetes</taxon>
        <taxon>Micrococcales</taxon>
        <taxon>Bogoriellaceae</taxon>
        <taxon>Georgenia</taxon>
    </lineage>
</organism>
<dbReference type="Gene3D" id="3.40.630.30">
    <property type="match status" value="2"/>
</dbReference>
<feature type="binding site" evidence="4">
    <location>
        <begin position="102"/>
        <end position="104"/>
    </location>
    <ligand>
        <name>acetyl-CoA</name>
        <dbReference type="ChEBI" id="CHEBI:57288"/>
    </ligand>
</feature>
<dbReference type="PANTHER" id="PTHR37817">
    <property type="entry name" value="N-ACETYLTRANSFERASE EIS"/>
    <property type="match status" value="1"/>
</dbReference>
<keyword evidence="3 4" id="KW-0012">Acyltransferase</keyword>
<dbReference type="InterPro" id="IPR016181">
    <property type="entry name" value="Acyl_CoA_acyltransferase"/>
</dbReference>
<evidence type="ECO:0000256" key="3">
    <source>
        <dbReference type="ARBA" id="ARBA00023315"/>
    </source>
</evidence>
<feature type="binding site" evidence="4">
    <location>
        <begin position="110"/>
        <end position="115"/>
    </location>
    <ligand>
        <name>acetyl-CoA</name>
        <dbReference type="ChEBI" id="CHEBI:57288"/>
    </ligand>
</feature>
<feature type="active site" description="Proton acceptor; via carboxylate" evidence="4">
    <location>
        <position position="431"/>
    </location>
</feature>
<protein>
    <submittedName>
        <fullName evidence="6">GNAT family N-acetyltransferase</fullName>
    </submittedName>
</protein>
<dbReference type="PANTHER" id="PTHR37817:SF1">
    <property type="entry name" value="N-ACETYLTRANSFERASE EIS"/>
    <property type="match status" value="1"/>
</dbReference>
<dbReference type="SUPFAM" id="SSF55729">
    <property type="entry name" value="Acyl-CoA N-acyltransferases (Nat)"/>
    <property type="match status" value="1"/>
</dbReference>
<reference evidence="6 7" key="1">
    <citation type="submission" date="2019-05" db="EMBL/GenBank/DDBJ databases">
        <title>Georgenia *** sp. nov., and Georgenia *** sp. nov., isolated from the intestinal contents of plateau pika (Ochotona curzoniae) in the Qinghai-Tibet plateau of China.</title>
        <authorList>
            <person name="Tian Z."/>
        </authorList>
    </citation>
    <scope>NUCLEOTIDE SEQUENCE [LARGE SCALE GENOMIC DNA]</scope>
    <source>
        <strain evidence="6 7">Z294</strain>
    </source>
</reference>
<evidence type="ECO:0000313" key="7">
    <source>
        <dbReference type="Proteomes" id="UP000313948"/>
    </source>
</evidence>
<comment type="caution">
    <text evidence="4">Lacks conserved residue(s) required for the propagation of feature annotation.</text>
</comment>
<dbReference type="InterPro" id="IPR000182">
    <property type="entry name" value="GNAT_dom"/>
</dbReference>
<comment type="subunit">
    <text evidence="4">Homohexamer; trimer of dimers.</text>
</comment>
<sequence>MLVPVPHTHPTQVPLPPGYRLAELDDATDRDAMREIDRWAFAFESSPEDDQVDVWALEPARSVGVWFDGPRGTMLAAMHSSYAFRVQVPGGQRVPAAGLTWVGVHPGHRRRGLSRTMLHAHLRRSRDRGEVLSVLYAAESGIYGRYGYGIASHRASLTLGRGADLRPVPGSEELLVELDTFDVARHGAELEQVHGSAVRPGWITRDTEALRRLHVLDWPSARKGAERRRIAFVRDAAGEPRGYALLRRTEKWSDENRPEGVVKIHDVLALDAAAARALWATLLDLDLMGTVEVRNLAPDDAVLGLLTDLRGTNRKIHDDVWVRILDLPAALRLRSYPCAVDVVLDVSDPLVPDNHGRWHVRGGPEGVEVSRTEAPAHLAIGVADLGSAYLGGTTLSALHAAGRVTELVPGSLVPAAAALGWPVAPSTGWGF</sequence>
<dbReference type="HAMAP" id="MF_01812">
    <property type="entry name" value="Eis"/>
    <property type="match status" value="1"/>
</dbReference>
<name>A0ABX5VNW1_9MICO</name>
<evidence type="ECO:0000259" key="5">
    <source>
        <dbReference type="PROSITE" id="PS51186"/>
    </source>
</evidence>